<organism evidence="1 2">
    <name type="scientific">Meloidogyne enterolobii</name>
    <name type="common">Root-knot nematode worm</name>
    <name type="synonym">Meloidogyne mayaguensis</name>
    <dbReference type="NCBI Taxonomy" id="390850"/>
    <lineage>
        <taxon>Eukaryota</taxon>
        <taxon>Metazoa</taxon>
        <taxon>Ecdysozoa</taxon>
        <taxon>Nematoda</taxon>
        <taxon>Chromadorea</taxon>
        <taxon>Rhabditida</taxon>
        <taxon>Tylenchina</taxon>
        <taxon>Tylenchomorpha</taxon>
        <taxon>Tylenchoidea</taxon>
        <taxon>Meloidogynidae</taxon>
        <taxon>Meloidogyninae</taxon>
        <taxon>Meloidogyne</taxon>
    </lineage>
</organism>
<sequence length="63" mass="7636">MIVDREIESFILFFRTKKLLLGLVKERETKETQEERLKNSFEASSLGKWIFFLFLQHFFLPPL</sequence>
<evidence type="ECO:0000313" key="1">
    <source>
        <dbReference type="EMBL" id="CAD2156997.1"/>
    </source>
</evidence>
<dbReference type="Proteomes" id="UP000580250">
    <property type="component" value="Unassembled WGS sequence"/>
</dbReference>
<dbReference type="EMBL" id="CAJEWN010000064">
    <property type="protein sequence ID" value="CAD2156997.1"/>
    <property type="molecule type" value="Genomic_DNA"/>
</dbReference>
<dbReference type="AlphaFoldDB" id="A0A6V7UFT8"/>
<reference evidence="1 2" key="1">
    <citation type="submission" date="2020-08" db="EMBL/GenBank/DDBJ databases">
        <authorList>
            <person name="Koutsovoulos G."/>
            <person name="Danchin GJ E."/>
        </authorList>
    </citation>
    <scope>NUCLEOTIDE SEQUENCE [LARGE SCALE GENOMIC DNA]</scope>
</reference>
<accession>A0A6V7UFT8</accession>
<protein>
    <submittedName>
        <fullName evidence="1">Uncharacterized protein</fullName>
    </submittedName>
</protein>
<evidence type="ECO:0000313" key="2">
    <source>
        <dbReference type="Proteomes" id="UP000580250"/>
    </source>
</evidence>
<proteinExistence type="predicted"/>
<comment type="caution">
    <text evidence="1">The sequence shown here is derived from an EMBL/GenBank/DDBJ whole genome shotgun (WGS) entry which is preliminary data.</text>
</comment>
<name>A0A6V7UFT8_MELEN</name>
<gene>
    <name evidence="1" type="ORF">MENT_LOCUS12455</name>
</gene>